<sequence>MTAEACSALCSRSAFFGTQYSTEVCKELCPDYQYYALHYADEVTPVIACEVQKCGAVHRGYCAPSWC</sequence>
<dbReference type="AlphaFoldDB" id="D7G8E1"/>
<organism evidence="1 2">
    <name type="scientific">Ectocarpus siliculosus</name>
    <name type="common">Brown alga</name>
    <name type="synonym">Conferva siliculosa</name>
    <dbReference type="NCBI Taxonomy" id="2880"/>
    <lineage>
        <taxon>Eukaryota</taxon>
        <taxon>Sar</taxon>
        <taxon>Stramenopiles</taxon>
        <taxon>Ochrophyta</taxon>
        <taxon>PX clade</taxon>
        <taxon>Phaeophyceae</taxon>
        <taxon>Ectocarpales</taxon>
        <taxon>Ectocarpaceae</taxon>
        <taxon>Ectocarpus</taxon>
    </lineage>
</organism>
<gene>
    <name evidence="1" type="ORF">Esi_0885_0002</name>
</gene>
<dbReference type="InParanoid" id="D7G8E1"/>
<accession>D7G8E1</accession>
<dbReference type="EMBL" id="FN649760">
    <property type="protein sequence ID" value="CBJ34035.1"/>
    <property type="molecule type" value="Genomic_DNA"/>
</dbReference>
<protein>
    <recommendedName>
        <fullName evidence="3">WSC domain-containing protein</fullName>
    </recommendedName>
</protein>
<proteinExistence type="predicted"/>
<evidence type="ECO:0008006" key="3">
    <source>
        <dbReference type="Google" id="ProtNLM"/>
    </source>
</evidence>
<reference evidence="1 2" key="1">
    <citation type="journal article" date="2010" name="Nature">
        <title>The Ectocarpus genome and the independent evolution of multicellularity in brown algae.</title>
        <authorList>
            <person name="Cock J.M."/>
            <person name="Sterck L."/>
            <person name="Rouze P."/>
            <person name="Scornet D."/>
            <person name="Allen A.E."/>
            <person name="Amoutzias G."/>
            <person name="Anthouard V."/>
            <person name="Artiguenave F."/>
            <person name="Aury J.M."/>
            <person name="Badger J.H."/>
            <person name="Beszteri B."/>
            <person name="Billiau K."/>
            <person name="Bonnet E."/>
            <person name="Bothwell J.H."/>
            <person name="Bowler C."/>
            <person name="Boyen C."/>
            <person name="Brownlee C."/>
            <person name="Carrano C.J."/>
            <person name="Charrier B."/>
            <person name="Cho G.Y."/>
            <person name="Coelho S.M."/>
            <person name="Collen J."/>
            <person name="Corre E."/>
            <person name="Da Silva C."/>
            <person name="Delage L."/>
            <person name="Delaroque N."/>
            <person name="Dittami S.M."/>
            <person name="Doulbeau S."/>
            <person name="Elias M."/>
            <person name="Farnham G."/>
            <person name="Gachon C.M."/>
            <person name="Gschloessl B."/>
            <person name="Heesch S."/>
            <person name="Jabbari K."/>
            <person name="Jubin C."/>
            <person name="Kawai H."/>
            <person name="Kimura K."/>
            <person name="Kloareg B."/>
            <person name="Kupper F.C."/>
            <person name="Lang D."/>
            <person name="Le Bail A."/>
            <person name="Leblanc C."/>
            <person name="Lerouge P."/>
            <person name="Lohr M."/>
            <person name="Lopez P.J."/>
            <person name="Martens C."/>
            <person name="Maumus F."/>
            <person name="Michel G."/>
            <person name="Miranda-Saavedra D."/>
            <person name="Morales J."/>
            <person name="Moreau H."/>
            <person name="Motomura T."/>
            <person name="Nagasato C."/>
            <person name="Napoli C.A."/>
            <person name="Nelson D.R."/>
            <person name="Nyvall-Collen P."/>
            <person name="Peters A.F."/>
            <person name="Pommier C."/>
            <person name="Potin P."/>
            <person name="Poulain J."/>
            <person name="Quesneville H."/>
            <person name="Read B."/>
            <person name="Rensing S.A."/>
            <person name="Ritter A."/>
            <person name="Rousvoal S."/>
            <person name="Samanta M."/>
            <person name="Samson G."/>
            <person name="Schroeder D.C."/>
            <person name="Segurens B."/>
            <person name="Strittmatter M."/>
            <person name="Tonon T."/>
            <person name="Tregear J.W."/>
            <person name="Valentin K."/>
            <person name="von Dassow P."/>
            <person name="Yamagishi T."/>
            <person name="Van de Peer Y."/>
            <person name="Wincker P."/>
        </authorList>
    </citation>
    <scope>NUCLEOTIDE SEQUENCE [LARGE SCALE GENOMIC DNA]</scope>
    <source>
        <strain evidence="2">Ec32 / CCAP1310/4</strain>
    </source>
</reference>
<keyword evidence="2" id="KW-1185">Reference proteome</keyword>
<evidence type="ECO:0000313" key="2">
    <source>
        <dbReference type="Proteomes" id="UP000002630"/>
    </source>
</evidence>
<evidence type="ECO:0000313" key="1">
    <source>
        <dbReference type="EMBL" id="CBJ34035.1"/>
    </source>
</evidence>
<dbReference type="Proteomes" id="UP000002630">
    <property type="component" value="Unassembled WGS sequence"/>
</dbReference>
<name>D7G8E1_ECTSI</name>